<name>A0A1D6HKI9_MAIZE</name>
<accession>A0A1D6HKI9</accession>
<proteinExistence type="predicted"/>
<gene>
    <name evidence="1" type="ORF">ZEAMMB73_Zm00001d018060</name>
</gene>
<evidence type="ECO:0000313" key="1">
    <source>
        <dbReference type="EMBL" id="AQK74949.1"/>
    </source>
</evidence>
<protein>
    <submittedName>
        <fullName evidence="1">Exocyst complex component SEC6</fullName>
    </submittedName>
</protein>
<organism evidence="1">
    <name type="scientific">Zea mays</name>
    <name type="common">Maize</name>
    <dbReference type="NCBI Taxonomy" id="4577"/>
    <lineage>
        <taxon>Eukaryota</taxon>
        <taxon>Viridiplantae</taxon>
        <taxon>Streptophyta</taxon>
        <taxon>Embryophyta</taxon>
        <taxon>Tracheophyta</taxon>
        <taxon>Spermatophyta</taxon>
        <taxon>Magnoliopsida</taxon>
        <taxon>Liliopsida</taxon>
        <taxon>Poales</taxon>
        <taxon>Poaceae</taxon>
        <taxon>PACMAD clade</taxon>
        <taxon>Panicoideae</taxon>
        <taxon>Andropogonodae</taxon>
        <taxon>Andropogoneae</taxon>
        <taxon>Tripsacinae</taxon>
        <taxon>Zea</taxon>
    </lineage>
</organism>
<dbReference type="AlphaFoldDB" id="A0A1D6HKI9"/>
<sequence length="52" mass="6180">MQRDIRELACGWQPSEVRFCVWQIEVLDSKERHMEEAWAVSVDLSRVDRSTT</sequence>
<reference evidence="1" key="1">
    <citation type="submission" date="2015-12" db="EMBL/GenBank/DDBJ databases">
        <title>Update maize B73 reference genome by single molecule sequencing technologies.</title>
        <authorList>
            <consortium name="Maize Genome Sequencing Project"/>
            <person name="Ware D."/>
        </authorList>
    </citation>
    <scope>NUCLEOTIDE SEQUENCE</scope>
    <source>
        <tissue evidence="1">Seedling</tissue>
    </source>
</reference>
<dbReference type="EMBL" id="CM000781">
    <property type="protein sequence ID" value="AQK74949.1"/>
    <property type="molecule type" value="Genomic_DNA"/>
</dbReference>